<keyword evidence="4" id="KW-0547">Nucleotide-binding</keyword>
<reference evidence="6 7" key="1">
    <citation type="submission" date="2016-02" db="EMBL/GenBank/DDBJ databases">
        <title>Comparative genomic and transcriptomic foundation for Pichia pastoris.</title>
        <authorList>
            <person name="Love K.R."/>
            <person name="Shah K.A."/>
            <person name="Whittaker C.A."/>
            <person name="Wu J."/>
            <person name="Bartlett M.C."/>
            <person name="Ma D."/>
            <person name="Leeson R.L."/>
            <person name="Priest M."/>
            <person name="Young S.K."/>
            <person name="Love J.C."/>
        </authorList>
    </citation>
    <scope>NUCLEOTIDE SEQUENCE [LARGE SCALE GENOMIC DNA]</scope>
    <source>
        <strain evidence="6 7">ATCC 28485</strain>
    </source>
</reference>
<keyword evidence="4" id="KW-0859">Xylose metabolism</keyword>
<keyword evidence="2 4" id="KW-0808">Transferase</keyword>
<dbReference type="Pfam" id="PF00370">
    <property type="entry name" value="FGGY_N"/>
    <property type="match status" value="1"/>
</dbReference>
<dbReference type="PANTHER" id="PTHR10196">
    <property type="entry name" value="SUGAR KINASE"/>
    <property type="match status" value="1"/>
</dbReference>
<comment type="function">
    <text evidence="4">Highly specific D-xylulose kinase which participates in the catabolism of xylose. Xylose is a major component of hemicelluloses such as xylan. Most fungi utilize D-xylose via three enzymatic reactions, xylose reductase (XR), xylitol dehydrogenase (XDH), and xylulokinase, to form xylulose 5-phosphate, which enters pentose phosphate pathway.</text>
</comment>
<dbReference type="EC" id="2.7.1.17" evidence="4"/>
<dbReference type="EMBL" id="CP014584">
    <property type="protein sequence ID" value="ANZ74566.1"/>
    <property type="molecule type" value="Genomic_DNA"/>
</dbReference>
<dbReference type="SUPFAM" id="SSF53067">
    <property type="entry name" value="Actin-like ATPase domain"/>
    <property type="match status" value="2"/>
</dbReference>
<organism evidence="6 7">
    <name type="scientific">Komagataella pastoris</name>
    <name type="common">Yeast</name>
    <name type="synonym">Pichia pastoris</name>
    <dbReference type="NCBI Taxonomy" id="4922"/>
    <lineage>
        <taxon>Eukaryota</taxon>
        <taxon>Fungi</taxon>
        <taxon>Dikarya</taxon>
        <taxon>Ascomycota</taxon>
        <taxon>Saccharomycotina</taxon>
        <taxon>Pichiomycetes</taxon>
        <taxon>Pichiales</taxon>
        <taxon>Pichiaceae</taxon>
        <taxon>Komagataella</taxon>
    </lineage>
</organism>
<dbReference type="Proteomes" id="UP000094565">
    <property type="component" value="Chromosome 1"/>
</dbReference>
<dbReference type="InterPro" id="IPR042024">
    <property type="entry name" value="D-XK_euk"/>
</dbReference>
<evidence type="ECO:0000256" key="3">
    <source>
        <dbReference type="ARBA" id="ARBA00022777"/>
    </source>
</evidence>
<dbReference type="InterPro" id="IPR018484">
    <property type="entry name" value="FGGY_N"/>
</dbReference>
<comment type="catalytic activity">
    <reaction evidence="4">
        <text>D-xylulose + ATP = D-xylulose 5-phosphate + ADP + H(+)</text>
        <dbReference type="Rhea" id="RHEA:10964"/>
        <dbReference type="ChEBI" id="CHEBI:15378"/>
        <dbReference type="ChEBI" id="CHEBI:17140"/>
        <dbReference type="ChEBI" id="CHEBI:30616"/>
        <dbReference type="ChEBI" id="CHEBI:57737"/>
        <dbReference type="ChEBI" id="CHEBI:456216"/>
        <dbReference type="EC" id="2.7.1.17"/>
    </reaction>
</comment>
<evidence type="ECO:0000259" key="5">
    <source>
        <dbReference type="Pfam" id="PF00370"/>
    </source>
</evidence>
<dbReference type="GO" id="GO:0005997">
    <property type="term" value="P:xylulose metabolic process"/>
    <property type="evidence" value="ECO:0007669"/>
    <property type="project" value="TreeGrafter"/>
</dbReference>
<dbReference type="OrthoDB" id="1728974at2759"/>
<evidence type="ECO:0000256" key="2">
    <source>
        <dbReference type="ARBA" id="ARBA00022679"/>
    </source>
</evidence>
<evidence type="ECO:0000256" key="1">
    <source>
        <dbReference type="ARBA" id="ARBA00009156"/>
    </source>
</evidence>
<evidence type="ECO:0000256" key="4">
    <source>
        <dbReference type="RuleBase" id="RU367058"/>
    </source>
</evidence>
<dbReference type="GO" id="GO:0005524">
    <property type="term" value="F:ATP binding"/>
    <property type="evidence" value="ECO:0007669"/>
    <property type="project" value="UniProtKB-UniRule"/>
</dbReference>
<keyword evidence="4" id="KW-0119">Carbohydrate metabolism</keyword>
<dbReference type="InterPro" id="IPR043129">
    <property type="entry name" value="ATPase_NBD"/>
</dbReference>
<evidence type="ECO:0000313" key="7">
    <source>
        <dbReference type="Proteomes" id="UP000094565"/>
    </source>
</evidence>
<protein>
    <recommendedName>
        <fullName evidence="4">Xylulose kinase</fullName>
        <ecNumber evidence="4">2.7.1.17</ecNumber>
    </recommendedName>
</protein>
<gene>
    <name evidence="6" type="primary">XKS1</name>
    <name evidence="6" type="ORF">ATY40_BA7501257</name>
</gene>
<keyword evidence="4" id="KW-0067">ATP-binding</keyword>
<comment type="similarity">
    <text evidence="1 4">Belongs to the FGGY kinase family.</text>
</comment>
<name>A0A1B2J990_PICPA</name>
<proteinExistence type="inferred from homology"/>
<sequence length="605" mass="67745">MSALVPSDLYLGFDLSTQQLKITSFEGRSLTHFKTYRVDFDEELSAYGIKNGVYVNEEIGEINAPVAMWIEALDLIFSKMQKDKFPFGNVKGMSGSCQQHGSVYWSKDAPDLLSSLSPLKDLKSQLCPKAFTFEKSPNWQDHSTGEELEIFERKAGSPENLSKITGSRAHYRFTGSQIRKLAKRVNPELYKETYRISLISSFLSSLLCGKITKIEESDGCGMNIYDIQNSRYSEDLLAVTAAVDPEIDGATEDERREGVARLKDKLQDLEPVGYRSIGSISAYFVEKYGFSKDSKIFSFTGDNLATILSLPLHNDDILVSLGTSTTVLLVTETYWPNSNYHVFKHPTVPGSYMVMLCYVNGALARNQIKASLDEKYNVSDSNDWTKFNEILDKSKPLHGKKELGVYFPKGEIIPNCIAQTKRYSYDAKSRKLVAADWDIEDDAVSIVESQALSCRLRSGPLYHGSDETDEKEEIEVTRRLSIFPKISADGKDQRLADLISHPKKAFYVGGASQNVSIVRKFSEILGAKEGNYQINLGDACAIGGAFKAVWSDLCETKKAISYSDFLSKNFHWKENVKPVEADSSLWLQYVDGVGILSEIEQTLEK</sequence>
<accession>A0A1B2J990</accession>
<dbReference type="AlphaFoldDB" id="A0A1B2J990"/>
<dbReference type="Gene3D" id="3.30.420.40">
    <property type="match status" value="2"/>
</dbReference>
<dbReference type="PANTHER" id="PTHR10196:SF57">
    <property type="entry name" value="XYLULOSE KINASE"/>
    <property type="match status" value="1"/>
</dbReference>
<keyword evidence="7" id="KW-1185">Reference proteome</keyword>
<dbReference type="GO" id="GO:0004856">
    <property type="term" value="F:D-xylulokinase activity"/>
    <property type="evidence" value="ECO:0007669"/>
    <property type="project" value="UniProtKB-UniRule"/>
</dbReference>
<dbReference type="GO" id="GO:0005829">
    <property type="term" value="C:cytosol"/>
    <property type="evidence" value="ECO:0007669"/>
    <property type="project" value="TreeGrafter"/>
</dbReference>
<dbReference type="GO" id="GO:0042732">
    <property type="term" value="P:D-xylose metabolic process"/>
    <property type="evidence" value="ECO:0007669"/>
    <property type="project" value="UniProtKB-UniRule"/>
</dbReference>
<feature type="domain" description="Carbohydrate kinase FGGY N-terminal" evidence="5">
    <location>
        <begin position="139"/>
        <end position="241"/>
    </location>
</feature>
<keyword evidence="3 4" id="KW-0418">Kinase</keyword>
<evidence type="ECO:0000313" key="6">
    <source>
        <dbReference type="EMBL" id="ANZ74566.1"/>
    </source>
</evidence>
<dbReference type="CDD" id="cd07776">
    <property type="entry name" value="ASKHA_NBD_FGGY_SpXK-like"/>
    <property type="match status" value="1"/>
</dbReference>
<dbReference type="SMR" id="A0A1B2J990"/>